<evidence type="ECO:0000313" key="5">
    <source>
        <dbReference type="EMBL" id="MBE9040331.1"/>
    </source>
</evidence>
<evidence type="ECO:0000256" key="2">
    <source>
        <dbReference type="ARBA" id="ARBA00022803"/>
    </source>
</evidence>
<sequence length="177" mass="19898">MDTNLVTIYLVILIVLLGGAAIAVVRQIFVTRRIEGRLSKLQKKVAKGDGTAKDFYELGSILLDKKLYSQAIAQLQKAIKSKDMKGDENKAIVHNALGFAYAAQEQYDIAMRQYKDALKLQPEYPTALNNLAFTYERKKLESQALEAYEKVLKYEPKNAIAKKRSASLKRRLVSSQG</sequence>
<keyword evidence="4" id="KW-1133">Transmembrane helix</keyword>
<evidence type="ECO:0000256" key="4">
    <source>
        <dbReference type="SAM" id="Phobius"/>
    </source>
</evidence>
<evidence type="ECO:0000256" key="1">
    <source>
        <dbReference type="ARBA" id="ARBA00022737"/>
    </source>
</evidence>
<dbReference type="Pfam" id="PF13414">
    <property type="entry name" value="TPR_11"/>
    <property type="match status" value="1"/>
</dbReference>
<feature type="transmembrane region" description="Helical" evidence="4">
    <location>
        <begin position="6"/>
        <end position="29"/>
    </location>
</feature>
<dbReference type="Gene3D" id="1.25.40.10">
    <property type="entry name" value="Tetratricopeptide repeat domain"/>
    <property type="match status" value="1"/>
</dbReference>
<dbReference type="SMART" id="SM00028">
    <property type="entry name" value="TPR"/>
    <property type="match status" value="3"/>
</dbReference>
<dbReference type="InterPro" id="IPR011990">
    <property type="entry name" value="TPR-like_helical_dom_sf"/>
</dbReference>
<feature type="repeat" description="TPR" evidence="3">
    <location>
        <begin position="91"/>
        <end position="124"/>
    </location>
</feature>
<keyword evidence="2 3" id="KW-0802">TPR repeat</keyword>
<dbReference type="InterPro" id="IPR050498">
    <property type="entry name" value="Ycf3"/>
</dbReference>
<keyword evidence="6" id="KW-1185">Reference proteome</keyword>
<comment type="caution">
    <text evidence="5">The sequence shown here is derived from an EMBL/GenBank/DDBJ whole genome shotgun (WGS) entry which is preliminary data.</text>
</comment>
<gene>
    <name evidence="5" type="ORF">IQ235_05935</name>
</gene>
<protein>
    <submittedName>
        <fullName evidence="5">Tetratricopeptide repeat protein</fullName>
    </submittedName>
</protein>
<dbReference type="AlphaFoldDB" id="A0A928Z902"/>
<keyword evidence="4" id="KW-0472">Membrane</keyword>
<keyword evidence="1" id="KW-0677">Repeat</keyword>
<evidence type="ECO:0000313" key="6">
    <source>
        <dbReference type="Proteomes" id="UP000621799"/>
    </source>
</evidence>
<dbReference type="PANTHER" id="PTHR44858">
    <property type="entry name" value="TETRATRICOPEPTIDE REPEAT PROTEIN 6"/>
    <property type="match status" value="1"/>
</dbReference>
<dbReference type="SUPFAM" id="SSF48452">
    <property type="entry name" value="TPR-like"/>
    <property type="match status" value="1"/>
</dbReference>
<feature type="repeat" description="TPR" evidence="3">
    <location>
        <begin position="125"/>
        <end position="158"/>
    </location>
</feature>
<dbReference type="InterPro" id="IPR019734">
    <property type="entry name" value="TPR_rpt"/>
</dbReference>
<accession>A0A928Z902</accession>
<dbReference type="Proteomes" id="UP000621799">
    <property type="component" value="Unassembled WGS sequence"/>
</dbReference>
<reference evidence="5" key="1">
    <citation type="submission" date="2020-10" db="EMBL/GenBank/DDBJ databases">
        <authorList>
            <person name="Castelo-Branco R."/>
            <person name="Eusebio N."/>
            <person name="Adriana R."/>
            <person name="Vieira A."/>
            <person name="Brugerolle De Fraissinette N."/>
            <person name="Rezende De Castro R."/>
            <person name="Schneider M.P."/>
            <person name="Vasconcelos V."/>
            <person name="Leao P.N."/>
        </authorList>
    </citation>
    <scope>NUCLEOTIDE SEQUENCE</scope>
    <source>
        <strain evidence="5">LEGE 11467</strain>
    </source>
</reference>
<dbReference type="Pfam" id="PF13181">
    <property type="entry name" value="TPR_8"/>
    <property type="match status" value="1"/>
</dbReference>
<proteinExistence type="predicted"/>
<dbReference type="RefSeq" id="WP_264320584.1">
    <property type="nucleotide sequence ID" value="NZ_JADEXN010000075.1"/>
</dbReference>
<organism evidence="5 6">
    <name type="scientific">Zarconia navalis LEGE 11467</name>
    <dbReference type="NCBI Taxonomy" id="1828826"/>
    <lineage>
        <taxon>Bacteria</taxon>
        <taxon>Bacillati</taxon>
        <taxon>Cyanobacteriota</taxon>
        <taxon>Cyanophyceae</taxon>
        <taxon>Oscillatoriophycideae</taxon>
        <taxon>Oscillatoriales</taxon>
        <taxon>Oscillatoriales incertae sedis</taxon>
        <taxon>Zarconia</taxon>
        <taxon>Zarconia navalis</taxon>
    </lineage>
</organism>
<dbReference type="EMBL" id="JADEXN010000075">
    <property type="protein sequence ID" value="MBE9040331.1"/>
    <property type="molecule type" value="Genomic_DNA"/>
</dbReference>
<evidence type="ECO:0000256" key="3">
    <source>
        <dbReference type="PROSITE-ProRule" id="PRU00339"/>
    </source>
</evidence>
<dbReference type="PROSITE" id="PS50005">
    <property type="entry name" value="TPR"/>
    <property type="match status" value="2"/>
</dbReference>
<name>A0A928Z902_9CYAN</name>
<keyword evidence="4" id="KW-0812">Transmembrane</keyword>
<dbReference type="PANTHER" id="PTHR44858:SF1">
    <property type="entry name" value="UDP-N-ACETYLGLUCOSAMINE--PEPTIDE N-ACETYLGLUCOSAMINYLTRANSFERASE SPINDLY-RELATED"/>
    <property type="match status" value="1"/>
</dbReference>